<sequence>MLKLMKYEFRKTAFSKLILLALTAVSEVAFLLGIFLEKNNLLAMGEIFLLLCAVIGIAYIGLESVMVLQRDLNTKQSYMLFLTPHSSYEILGAKVLENGISILVTGIFFVLVAALDFTVATAYIGGVKEVMDMLKSFLDVSMRITVDPVQMMFVFFTALAGWIVYIVNADLAVILSATVLAGKKASGLAAFVIFLILSWLFGTGMDHLPELSDMDLQYALYIAAALVIAILVYLFSGWIMEKKLSV</sequence>
<keyword evidence="1" id="KW-0812">Transmembrane</keyword>
<feature type="transmembrane region" description="Helical" evidence="1">
    <location>
        <begin position="100"/>
        <end position="124"/>
    </location>
</feature>
<feature type="transmembrane region" description="Helical" evidence="1">
    <location>
        <begin position="47"/>
        <end position="68"/>
    </location>
</feature>
<dbReference type="Proteomes" id="UP000657421">
    <property type="component" value="Unassembled WGS sequence"/>
</dbReference>
<keyword evidence="1" id="KW-1133">Transmembrane helix</keyword>
<dbReference type="RefSeq" id="WP_249308223.1">
    <property type="nucleotide sequence ID" value="NZ_JACRSZ010000008.1"/>
</dbReference>
<feature type="transmembrane region" description="Helical" evidence="1">
    <location>
        <begin position="185"/>
        <end position="202"/>
    </location>
</feature>
<feature type="transmembrane region" description="Helical" evidence="1">
    <location>
        <begin position="12"/>
        <end position="35"/>
    </location>
</feature>
<comment type="caution">
    <text evidence="2">The sequence shown here is derived from an EMBL/GenBank/DDBJ whole genome shotgun (WGS) entry which is preliminary data.</text>
</comment>
<feature type="transmembrane region" description="Helical" evidence="1">
    <location>
        <begin position="218"/>
        <end position="240"/>
    </location>
</feature>
<proteinExistence type="predicted"/>
<gene>
    <name evidence="2" type="ORF">H8716_08805</name>
</gene>
<evidence type="ECO:0000256" key="1">
    <source>
        <dbReference type="SAM" id="Phobius"/>
    </source>
</evidence>
<organism evidence="2 3">
    <name type="scientific">Jingyaoa shaoxingensis</name>
    <dbReference type="NCBI Taxonomy" id="2763671"/>
    <lineage>
        <taxon>Bacteria</taxon>
        <taxon>Bacillati</taxon>
        <taxon>Bacillota</taxon>
        <taxon>Clostridia</taxon>
        <taxon>Lachnospirales</taxon>
        <taxon>Lachnospiraceae</taxon>
        <taxon>Jingyaoa</taxon>
    </lineage>
</organism>
<accession>A0ABR7N9W1</accession>
<name>A0ABR7N9W1_9FIRM</name>
<reference evidence="2 3" key="1">
    <citation type="submission" date="2020-08" db="EMBL/GenBank/DDBJ databases">
        <title>Genome public.</title>
        <authorList>
            <person name="Liu C."/>
            <person name="Sun Q."/>
        </authorList>
    </citation>
    <scope>NUCLEOTIDE SEQUENCE [LARGE SCALE GENOMIC DNA]</scope>
    <source>
        <strain evidence="2 3">NSJ-46</strain>
    </source>
</reference>
<protein>
    <recommendedName>
        <fullName evidence="4">ABC-2 family transporter protein</fullName>
    </recommendedName>
</protein>
<keyword evidence="1" id="KW-0472">Membrane</keyword>
<evidence type="ECO:0008006" key="4">
    <source>
        <dbReference type="Google" id="ProtNLM"/>
    </source>
</evidence>
<keyword evidence="3" id="KW-1185">Reference proteome</keyword>
<dbReference type="EMBL" id="JACRSZ010000008">
    <property type="protein sequence ID" value="MBC8573180.1"/>
    <property type="molecule type" value="Genomic_DNA"/>
</dbReference>
<evidence type="ECO:0000313" key="3">
    <source>
        <dbReference type="Proteomes" id="UP000657421"/>
    </source>
</evidence>
<evidence type="ECO:0000313" key="2">
    <source>
        <dbReference type="EMBL" id="MBC8573180.1"/>
    </source>
</evidence>
<feature type="transmembrane region" description="Helical" evidence="1">
    <location>
        <begin position="151"/>
        <end position="173"/>
    </location>
</feature>